<dbReference type="InterPro" id="IPR028259">
    <property type="entry name" value="AP2-like_int_N"/>
</dbReference>
<gene>
    <name evidence="4" type="ORF">WJ0W_006622</name>
</gene>
<dbReference type="InterPro" id="IPR010998">
    <property type="entry name" value="Integrase_recombinase_N"/>
</dbReference>
<accession>A0ABM9GCM2</accession>
<keyword evidence="1 2" id="KW-0238">DNA-binding</keyword>
<evidence type="ECO:0000256" key="2">
    <source>
        <dbReference type="PROSITE-ProRule" id="PRU01248"/>
    </source>
</evidence>
<dbReference type="InterPro" id="IPR044068">
    <property type="entry name" value="CB"/>
</dbReference>
<reference evidence="4" key="1">
    <citation type="submission" date="2022-06" db="EMBL/GenBank/DDBJ databases">
        <authorList>
            <person name="Dietemann V."/>
            <person name="Ory F."/>
            <person name="Dainat B."/>
            <person name="Oberhansli S."/>
        </authorList>
    </citation>
    <scope>NUCLEOTIDE SEQUENCE</scope>
    <source>
        <strain evidence="4">Ena-SAMPLE-TAB-26-04-2022-14:26:32:270-5432</strain>
    </source>
</reference>
<feature type="domain" description="Core-binding (CB)" evidence="3">
    <location>
        <begin position="63"/>
        <end position="153"/>
    </location>
</feature>
<dbReference type="RefSeq" id="WP_249725216.1">
    <property type="nucleotide sequence ID" value="NZ_AP031286.1"/>
</dbReference>
<comment type="caution">
    <text evidence="4">The sequence shown here is derived from an EMBL/GenBank/DDBJ whole genome shotgun (WGS) entry which is preliminary data.</text>
</comment>
<keyword evidence="5" id="KW-1185">Reference proteome</keyword>
<name>A0ABM9GCM2_9BACL</name>
<dbReference type="EMBL" id="CALYLO010000016">
    <property type="protein sequence ID" value="CAH8249437.1"/>
    <property type="molecule type" value="Genomic_DNA"/>
</dbReference>
<dbReference type="PROSITE" id="PS51900">
    <property type="entry name" value="CB"/>
    <property type="match status" value="1"/>
</dbReference>
<evidence type="ECO:0000256" key="1">
    <source>
        <dbReference type="ARBA" id="ARBA00023125"/>
    </source>
</evidence>
<sequence>MKGSYYKRGKTWSFMIDIGKDPKTGERNQLGRGGFKTKKDAQAAAAEILAEVNRGTYVKETKMTFEELSEQWLKHYSKHGKPKKDGTIRIRSNERDNLLTCFAKVIASEITPGDYQAALNSLKEHGGVKKRGLGENTLSGIHSTAGMIFEYGVKIGAVKIDPTESAYIPQGCKNCRGTRREQ</sequence>
<evidence type="ECO:0000313" key="5">
    <source>
        <dbReference type="Proteomes" id="UP001154322"/>
    </source>
</evidence>
<dbReference type="Pfam" id="PF14657">
    <property type="entry name" value="Arm-DNA-bind_4"/>
    <property type="match status" value="1"/>
</dbReference>
<dbReference type="Gene3D" id="1.10.150.130">
    <property type="match status" value="1"/>
</dbReference>
<dbReference type="GO" id="GO:0003677">
    <property type="term" value="F:DNA binding"/>
    <property type="evidence" value="ECO:0007669"/>
    <property type="project" value="UniProtKB-KW"/>
</dbReference>
<protein>
    <submittedName>
        <fullName evidence="4">Arm DNA-binding domain-containing protein</fullName>
    </submittedName>
</protein>
<organism evidence="4 5">
    <name type="scientific">Paenibacillus melissococcoides</name>
    <dbReference type="NCBI Taxonomy" id="2912268"/>
    <lineage>
        <taxon>Bacteria</taxon>
        <taxon>Bacillati</taxon>
        <taxon>Bacillota</taxon>
        <taxon>Bacilli</taxon>
        <taxon>Bacillales</taxon>
        <taxon>Paenibacillaceae</taxon>
        <taxon>Paenibacillus</taxon>
    </lineage>
</organism>
<evidence type="ECO:0000313" key="4">
    <source>
        <dbReference type="EMBL" id="CAH8249437.1"/>
    </source>
</evidence>
<evidence type="ECO:0000259" key="3">
    <source>
        <dbReference type="PROSITE" id="PS51900"/>
    </source>
</evidence>
<proteinExistence type="predicted"/>
<dbReference type="Proteomes" id="UP001154322">
    <property type="component" value="Unassembled WGS sequence"/>
</dbReference>
<dbReference type="SUPFAM" id="SSF56349">
    <property type="entry name" value="DNA breaking-rejoining enzymes"/>
    <property type="match status" value="1"/>
</dbReference>
<dbReference type="InterPro" id="IPR011010">
    <property type="entry name" value="DNA_brk_join_enz"/>
</dbReference>